<keyword evidence="2" id="KW-1185">Reference proteome</keyword>
<evidence type="ECO:0000313" key="1">
    <source>
        <dbReference type="EMBL" id="CAG8730806.1"/>
    </source>
</evidence>
<protein>
    <submittedName>
        <fullName evidence="1">12779_t:CDS:1</fullName>
    </submittedName>
</protein>
<name>A0ACA9Q2G3_9GLOM</name>
<proteinExistence type="predicted"/>
<dbReference type="Proteomes" id="UP000789702">
    <property type="component" value="Unassembled WGS sequence"/>
</dbReference>
<reference evidence="1" key="1">
    <citation type="submission" date="2021-06" db="EMBL/GenBank/DDBJ databases">
        <authorList>
            <person name="Kallberg Y."/>
            <person name="Tangrot J."/>
            <person name="Rosling A."/>
        </authorList>
    </citation>
    <scope>NUCLEOTIDE SEQUENCE</scope>
    <source>
        <strain evidence="1">IL203A</strain>
    </source>
</reference>
<feature type="non-terminal residue" evidence="1">
    <location>
        <position position="1"/>
    </location>
</feature>
<evidence type="ECO:0000313" key="2">
    <source>
        <dbReference type="Proteomes" id="UP000789702"/>
    </source>
</evidence>
<comment type="caution">
    <text evidence="1">The sequence shown here is derived from an EMBL/GenBank/DDBJ whole genome shotgun (WGS) entry which is preliminary data.</text>
</comment>
<gene>
    <name evidence="1" type="ORF">DHETER_LOCUS13427</name>
</gene>
<accession>A0ACA9Q2G3</accession>
<sequence length="50" mass="5729">DIKSYDYTEFSDPKEIGKGGFGVVYKSIALKKLINIPSNQEKTMQEFIKE</sequence>
<feature type="non-terminal residue" evidence="1">
    <location>
        <position position="50"/>
    </location>
</feature>
<dbReference type="EMBL" id="CAJVPU010036711">
    <property type="protein sequence ID" value="CAG8730806.1"/>
    <property type="molecule type" value="Genomic_DNA"/>
</dbReference>
<organism evidence="1 2">
    <name type="scientific">Dentiscutata heterogama</name>
    <dbReference type="NCBI Taxonomy" id="1316150"/>
    <lineage>
        <taxon>Eukaryota</taxon>
        <taxon>Fungi</taxon>
        <taxon>Fungi incertae sedis</taxon>
        <taxon>Mucoromycota</taxon>
        <taxon>Glomeromycotina</taxon>
        <taxon>Glomeromycetes</taxon>
        <taxon>Diversisporales</taxon>
        <taxon>Gigasporaceae</taxon>
        <taxon>Dentiscutata</taxon>
    </lineage>
</organism>